<organism evidence="37 38">
    <name type="scientific">Cedecea davisae DSM 4568</name>
    <dbReference type="NCBI Taxonomy" id="566551"/>
    <lineage>
        <taxon>Bacteria</taxon>
        <taxon>Pseudomonadati</taxon>
        <taxon>Pseudomonadota</taxon>
        <taxon>Gammaproteobacteria</taxon>
        <taxon>Enterobacterales</taxon>
        <taxon>Enterobacteriaceae</taxon>
        <taxon>Cedecea</taxon>
    </lineage>
</organism>
<evidence type="ECO:0000256" key="8">
    <source>
        <dbReference type="ARBA" id="ARBA00035852"/>
    </source>
</evidence>
<dbReference type="InterPro" id="IPR013830">
    <property type="entry name" value="SGNH_hydro"/>
</dbReference>
<evidence type="ECO:0000256" key="22">
    <source>
        <dbReference type="ARBA" id="ARBA00052918"/>
    </source>
</evidence>
<dbReference type="Gene3D" id="3.40.50.1110">
    <property type="entry name" value="SGNH hydrolase"/>
    <property type="match status" value="1"/>
</dbReference>
<dbReference type="InterPro" id="IPR051532">
    <property type="entry name" value="Ester_Hydrolysis_Enzymes"/>
</dbReference>
<dbReference type="HOGENOM" id="CLU_051180_0_0_6"/>
<comment type="catalytic activity">
    <reaction evidence="20">
        <text>an octanoate ester + H2O = an aliphatic alcohol + octanoate + H(+)</text>
        <dbReference type="Rhea" id="RHEA:47356"/>
        <dbReference type="ChEBI" id="CHEBI:2571"/>
        <dbReference type="ChEBI" id="CHEBI:15377"/>
        <dbReference type="ChEBI" id="CHEBI:15378"/>
        <dbReference type="ChEBI" id="CHEBI:25646"/>
        <dbReference type="ChEBI" id="CHEBI:87657"/>
    </reaction>
</comment>
<proteinExistence type="inferred from homology"/>
<evidence type="ECO:0000256" key="10">
    <source>
        <dbReference type="ARBA" id="ARBA00038848"/>
    </source>
</evidence>
<evidence type="ECO:0000256" key="20">
    <source>
        <dbReference type="ARBA" id="ARBA00052268"/>
    </source>
</evidence>
<dbReference type="Pfam" id="PF13472">
    <property type="entry name" value="Lipase_GDSL_2"/>
    <property type="match status" value="1"/>
</dbReference>
<reference evidence="37 38" key="1">
    <citation type="submission" date="2013-04" db="EMBL/GenBank/DDBJ databases">
        <authorList>
            <person name="Weinstock G."/>
            <person name="Sodergren E."/>
            <person name="Lobos E.A."/>
            <person name="Fulton L."/>
            <person name="Fulton R."/>
            <person name="Courtney L."/>
            <person name="Fronick C."/>
            <person name="O'Laughlin M."/>
            <person name="Godfrey J."/>
            <person name="Wilson R.M."/>
            <person name="Miner T."/>
            <person name="Farmer C."/>
            <person name="Delehaunty K."/>
            <person name="Cordes M."/>
            <person name="Minx P."/>
            <person name="Tomlinson C."/>
            <person name="Chen J."/>
            <person name="Wollam A."/>
            <person name="Pepin K.H."/>
            <person name="Palsikar V.B."/>
            <person name="Zhang X."/>
            <person name="Suruliraj S."/>
            <person name="Perna N.T."/>
            <person name="Plunkett G."/>
            <person name="Warren W."/>
            <person name="Mitreva M."/>
            <person name="Mardis E.R."/>
            <person name="Wilson R.K."/>
        </authorList>
    </citation>
    <scope>NUCLEOTIDE SEQUENCE [LARGE SCALE GENOMIC DNA]</scope>
    <source>
        <strain evidence="37 38">DSM 4568</strain>
    </source>
</reference>
<comment type="catalytic activity">
    <reaction evidence="24">
        <text>a fatty acyl-CoA + H2O = a fatty acid + CoA + H(+)</text>
        <dbReference type="Rhea" id="RHEA:16781"/>
        <dbReference type="ChEBI" id="CHEBI:15377"/>
        <dbReference type="ChEBI" id="CHEBI:15378"/>
        <dbReference type="ChEBI" id="CHEBI:28868"/>
        <dbReference type="ChEBI" id="CHEBI:57287"/>
        <dbReference type="ChEBI" id="CHEBI:77636"/>
    </reaction>
    <physiologicalReaction direction="left-to-right" evidence="24">
        <dbReference type="Rhea" id="RHEA:16782"/>
    </physiologicalReaction>
</comment>
<evidence type="ECO:0000256" key="17">
    <source>
        <dbReference type="ARBA" id="ARBA00050352"/>
    </source>
</evidence>
<dbReference type="InterPro" id="IPR008265">
    <property type="entry name" value="Lipase_GDSL_AS"/>
</dbReference>
<comment type="catalytic activity">
    <reaction evidence="11">
        <text>hexadecanoyl-CoA + H2O = hexadecanoate + CoA + H(+)</text>
        <dbReference type="Rhea" id="RHEA:16645"/>
        <dbReference type="ChEBI" id="CHEBI:7896"/>
        <dbReference type="ChEBI" id="CHEBI:15377"/>
        <dbReference type="ChEBI" id="CHEBI:15378"/>
        <dbReference type="ChEBI" id="CHEBI:57287"/>
        <dbReference type="ChEBI" id="CHEBI:57379"/>
        <dbReference type="EC" id="3.1.2.2"/>
    </reaction>
    <physiologicalReaction direction="left-to-right" evidence="11">
        <dbReference type="Rhea" id="RHEA:16646"/>
    </physiologicalReaction>
</comment>
<evidence type="ECO:0000256" key="6">
    <source>
        <dbReference type="ARBA" id="ARBA00022729"/>
    </source>
</evidence>
<comment type="catalytic activity">
    <reaction evidence="12">
        <text>decanoyl-CoA + H2O = decanoate + CoA + H(+)</text>
        <dbReference type="Rhea" id="RHEA:40059"/>
        <dbReference type="ChEBI" id="CHEBI:15377"/>
        <dbReference type="ChEBI" id="CHEBI:15378"/>
        <dbReference type="ChEBI" id="CHEBI:27689"/>
        <dbReference type="ChEBI" id="CHEBI:57287"/>
        <dbReference type="ChEBI" id="CHEBI:61430"/>
    </reaction>
    <physiologicalReaction direction="left-to-right" evidence="12">
        <dbReference type="Rhea" id="RHEA:40060"/>
    </physiologicalReaction>
</comment>
<dbReference type="GO" id="GO:0004064">
    <property type="term" value="F:arylesterase activity"/>
    <property type="evidence" value="ECO:0007669"/>
    <property type="project" value="UniProtKB-EC"/>
</dbReference>
<evidence type="ECO:0000256" key="15">
    <source>
        <dbReference type="ARBA" id="ARBA00049531"/>
    </source>
</evidence>
<accession>S3IS42</accession>
<sequence>MSDEDQSGGEIAVEGKQKIGNAVTGLPVEIAGWLIGKQHTWPPVEGASQGYTLLLAAGKLGGKMVETLAQPKLLQQRFGLGPAGRAIFTTQQRGKLNVFESIKGGHQHKGLEHKADVFCPQRRPGFFIHAVQRLAAKVDLAARAIVQPGENSQQRGLPRAGLANQGDGFGRFDNQLNSGKDGKLVFTLTHGLTKMMNFNNVFRWHLPFLFLALMTFRAAAADTLLILGDSLSAGYRMAANGAWPALLDAKWQQQGTKVVNASISGDTAAQGLARLPALLKQHQPRWVLVELGGNDGLRGFQPQAVEKTLRQAITDVKAANAEPMLMQIRLPANYGRRYNEAFSAIYPQLAKEFDIPLLPFFMEEVYLKPQWMQDDGIHPNRDAQPFIADWMATRLAPLLSK</sequence>
<dbReference type="GO" id="GO:0016297">
    <property type="term" value="F:fatty acyl-[ACP] hydrolase activity"/>
    <property type="evidence" value="ECO:0007669"/>
    <property type="project" value="UniProtKB-EC"/>
</dbReference>
<comment type="catalytic activity">
    <reaction evidence="16">
        <text>hexanoyl-CoA + H2O = hexanoate + CoA + H(+)</text>
        <dbReference type="Rhea" id="RHEA:40115"/>
        <dbReference type="ChEBI" id="CHEBI:15377"/>
        <dbReference type="ChEBI" id="CHEBI:15378"/>
        <dbReference type="ChEBI" id="CHEBI:17120"/>
        <dbReference type="ChEBI" id="CHEBI:57287"/>
        <dbReference type="ChEBI" id="CHEBI:62620"/>
    </reaction>
    <physiologicalReaction direction="left-to-right" evidence="16">
        <dbReference type="Rhea" id="RHEA:40116"/>
    </physiologicalReaction>
</comment>
<dbReference type="InterPro" id="IPR036514">
    <property type="entry name" value="SGNH_hydro_sf"/>
</dbReference>
<dbReference type="SUPFAM" id="SSF52266">
    <property type="entry name" value="SGNH hydrolase"/>
    <property type="match status" value="1"/>
</dbReference>
<evidence type="ECO:0000256" key="18">
    <source>
        <dbReference type="ARBA" id="ARBA00050473"/>
    </source>
</evidence>
<comment type="similarity">
    <text evidence="2">Belongs to the 'GDSL' lipolytic enzyme family.</text>
</comment>
<comment type="catalytic activity">
    <reaction evidence="14">
        <text>tetradecanoyl-CoA + H2O = tetradecanoate + CoA + H(+)</text>
        <dbReference type="Rhea" id="RHEA:40119"/>
        <dbReference type="ChEBI" id="CHEBI:15377"/>
        <dbReference type="ChEBI" id="CHEBI:15378"/>
        <dbReference type="ChEBI" id="CHEBI:30807"/>
        <dbReference type="ChEBI" id="CHEBI:57287"/>
        <dbReference type="ChEBI" id="CHEBI:57385"/>
    </reaction>
    <physiologicalReaction direction="left-to-right" evidence="14">
        <dbReference type="Rhea" id="RHEA:40120"/>
    </physiologicalReaction>
</comment>
<dbReference type="AlphaFoldDB" id="S3IS42"/>
<comment type="catalytic activity">
    <reaction evidence="17">
        <text>(9Z)-hexadecenoyl-CoA + H2O = (9Z)-hexadecenoate + CoA + H(+)</text>
        <dbReference type="Rhea" id="RHEA:40131"/>
        <dbReference type="ChEBI" id="CHEBI:15377"/>
        <dbReference type="ChEBI" id="CHEBI:15378"/>
        <dbReference type="ChEBI" id="CHEBI:32372"/>
        <dbReference type="ChEBI" id="CHEBI:57287"/>
        <dbReference type="ChEBI" id="CHEBI:61540"/>
    </reaction>
    <physiologicalReaction direction="left-to-right" evidence="17">
        <dbReference type="Rhea" id="RHEA:40132"/>
    </physiologicalReaction>
</comment>
<evidence type="ECO:0000256" key="1">
    <source>
        <dbReference type="ARBA" id="ARBA00000368"/>
    </source>
</evidence>
<dbReference type="EC" id="3.1.1.5" evidence="4"/>
<evidence type="ECO:0000256" key="25">
    <source>
        <dbReference type="ARBA" id="ARBA00065151"/>
    </source>
</evidence>
<dbReference type="PANTHER" id="PTHR30383">
    <property type="entry name" value="THIOESTERASE 1/PROTEASE 1/LYSOPHOSPHOLIPASE L1"/>
    <property type="match status" value="1"/>
</dbReference>
<evidence type="ECO:0000256" key="13">
    <source>
        <dbReference type="ARBA" id="ARBA00048074"/>
    </source>
</evidence>
<evidence type="ECO:0000256" key="32">
    <source>
        <dbReference type="ARBA" id="ARBA00079606"/>
    </source>
</evidence>
<gene>
    <name evidence="37" type="ORF">HMPREF0201_03361</name>
</gene>
<evidence type="ECO:0000256" key="14">
    <source>
        <dbReference type="ARBA" id="ARBA00048180"/>
    </source>
</evidence>
<evidence type="ECO:0000256" key="30">
    <source>
        <dbReference type="ARBA" id="ARBA00078278"/>
    </source>
</evidence>
<evidence type="ECO:0000256" key="31">
    <source>
        <dbReference type="ARBA" id="ARBA00079125"/>
    </source>
</evidence>
<comment type="catalytic activity">
    <reaction evidence="1">
        <text>a phenyl acetate + H2O = a phenol + acetate + H(+)</text>
        <dbReference type="Rhea" id="RHEA:17309"/>
        <dbReference type="ChEBI" id="CHEBI:15377"/>
        <dbReference type="ChEBI" id="CHEBI:15378"/>
        <dbReference type="ChEBI" id="CHEBI:30089"/>
        <dbReference type="ChEBI" id="CHEBI:33853"/>
        <dbReference type="ChEBI" id="CHEBI:140310"/>
        <dbReference type="EC" id="3.1.1.2"/>
    </reaction>
</comment>
<evidence type="ECO:0000256" key="7">
    <source>
        <dbReference type="ARBA" id="ARBA00022801"/>
    </source>
</evidence>
<evidence type="ECO:0000256" key="21">
    <source>
        <dbReference type="ARBA" id="ARBA00052435"/>
    </source>
</evidence>
<evidence type="ECO:0000313" key="37">
    <source>
        <dbReference type="EMBL" id="EPF15391.1"/>
    </source>
</evidence>
<comment type="catalytic activity">
    <reaction evidence="23">
        <text>(11Z)-octadecenoyl-CoA + H2O = (11Z)-octadecenoate + CoA + H(+)</text>
        <dbReference type="Rhea" id="RHEA:65240"/>
        <dbReference type="ChEBI" id="CHEBI:15377"/>
        <dbReference type="ChEBI" id="CHEBI:15378"/>
        <dbReference type="ChEBI" id="CHEBI:30827"/>
        <dbReference type="ChEBI" id="CHEBI:57287"/>
        <dbReference type="ChEBI" id="CHEBI:75121"/>
    </reaction>
    <physiologicalReaction direction="left-to-right" evidence="23">
        <dbReference type="Rhea" id="RHEA:65241"/>
    </physiologicalReaction>
</comment>
<evidence type="ECO:0000256" key="28">
    <source>
        <dbReference type="ARBA" id="ARBA00078117"/>
    </source>
</evidence>
<comment type="catalytic activity">
    <reaction evidence="9">
        <text>(9Z)-octadecenoyl-CoA + H2O = (9Z)-octadecenoate + CoA + H(+)</text>
        <dbReference type="Rhea" id="RHEA:40139"/>
        <dbReference type="ChEBI" id="CHEBI:15377"/>
        <dbReference type="ChEBI" id="CHEBI:15378"/>
        <dbReference type="ChEBI" id="CHEBI:30823"/>
        <dbReference type="ChEBI" id="CHEBI:57287"/>
        <dbReference type="ChEBI" id="CHEBI:57387"/>
    </reaction>
    <physiologicalReaction direction="left-to-right" evidence="9">
        <dbReference type="Rhea" id="RHEA:40140"/>
    </physiologicalReaction>
</comment>
<dbReference type="Proteomes" id="UP000014585">
    <property type="component" value="Unassembled WGS sequence"/>
</dbReference>
<protein>
    <recommendedName>
        <fullName evidence="26">Thioesterase 1/protease 1/lysophospholipase L1</fullName>
        <ecNumber evidence="5">3.1.1.2</ecNumber>
        <ecNumber evidence="4">3.1.1.5</ecNumber>
        <ecNumber evidence="3">3.1.2.14</ecNumber>
        <ecNumber evidence="10">3.1.2.2</ecNumber>
    </recommendedName>
    <alternativeName>
        <fullName evidence="33">Acyl-CoA thioesterase 1</fullName>
    </alternativeName>
    <alternativeName>
        <fullName evidence="34">Acyl-CoA thioesterase I</fullName>
    </alternativeName>
    <alternativeName>
        <fullName evidence="32">Arylesterase</fullName>
    </alternativeName>
    <alternativeName>
        <fullName evidence="27">Lysophospholipase L1</fullName>
    </alternativeName>
    <alternativeName>
        <fullName evidence="35">Oleoyl-[acyl-carrier-protein] hydrolase</fullName>
    </alternativeName>
    <alternativeName>
        <fullName evidence="31">Phospholipid degradation C</fullName>
    </alternativeName>
    <alternativeName>
        <fullName evidence="29">Protease 1</fullName>
    </alternativeName>
    <alternativeName>
        <fullName evidence="30">Protease I</fullName>
    </alternativeName>
    <alternativeName>
        <fullName evidence="28">Thioesterase I/protease I</fullName>
    </alternativeName>
</protein>
<comment type="catalytic activity">
    <reaction evidence="8">
        <text>(5Z,8Z,11Z,14Z)-eicosatetraenoyl-CoA + H2O = (5Z,8Z,11Z,14Z)-eicosatetraenoate + CoA + H(+)</text>
        <dbReference type="Rhea" id="RHEA:40151"/>
        <dbReference type="ChEBI" id="CHEBI:15377"/>
        <dbReference type="ChEBI" id="CHEBI:15378"/>
        <dbReference type="ChEBI" id="CHEBI:32395"/>
        <dbReference type="ChEBI" id="CHEBI:57287"/>
        <dbReference type="ChEBI" id="CHEBI:57368"/>
    </reaction>
    <physiologicalReaction direction="left-to-right" evidence="8">
        <dbReference type="Rhea" id="RHEA:40152"/>
    </physiologicalReaction>
</comment>
<dbReference type="EMBL" id="ATDT01000030">
    <property type="protein sequence ID" value="EPF15391.1"/>
    <property type="molecule type" value="Genomic_DNA"/>
</dbReference>
<dbReference type="FunFam" id="3.40.50.1110:FF:000001">
    <property type="entry name" value="Multifunctional acyl-CoA thioesterase I"/>
    <property type="match status" value="1"/>
</dbReference>
<dbReference type="GO" id="GO:0004622">
    <property type="term" value="F:phosphatidylcholine lysophospholipase activity"/>
    <property type="evidence" value="ECO:0007669"/>
    <property type="project" value="UniProtKB-EC"/>
</dbReference>
<keyword evidence="7" id="KW-0378">Hydrolase</keyword>
<dbReference type="PROSITE" id="PS01098">
    <property type="entry name" value="LIPASE_GDSL_SER"/>
    <property type="match status" value="1"/>
</dbReference>
<evidence type="ECO:0000256" key="34">
    <source>
        <dbReference type="ARBA" id="ARBA00080229"/>
    </source>
</evidence>
<evidence type="ECO:0000256" key="29">
    <source>
        <dbReference type="ARBA" id="ARBA00078270"/>
    </source>
</evidence>
<evidence type="ECO:0000256" key="9">
    <source>
        <dbReference type="ARBA" id="ARBA00037002"/>
    </source>
</evidence>
<evidence type="ECO:0000256" key="16">
    <source>
        <dbReference type="ARBA" id="ARBA00050199"/>
    </source>
</evidence>
<evidence type="ECO:0000256" key="12">
    <source>
        <dbReference type="ARBA" id="ARBA00047969"/>
    </source>
</evidence>
<comment type="subunit">
    <text evidence="25">Monomer or homotetramer.</text>
</comment>
<comment type="catalytic activity">
    <reaction evidence="22">
        <text>a hexanoate ester + H2O = an aliphatic alcohol + hexanoate + H(+)</text>
        <dbReference type="Rhea" id="RHEA:47352"/>
        <dbReference type="ChEBI" id="CHEBI:2571"/>
        <dbReference type="ChEBI" id="CHEBI:15377"/>
        <dbReference type="ChEBI" id="CHEBI:15378"/>
        <dbReference type="ChEBI" id="CHEBI:17120"/>
        <dbReference type="ChEBI" id="CHEBI:87656"/>
    </reaction>
</comment>
<evidence type="ECO:0000256" key="23">
    <source>
        <dbReference type="ARBA" id="ARBA00052958"/>
    </source>
</evidence>
<evidence type="ECO:0000256" key="2">
    <source>
        <dbReference type="ARBA" id="ARBA00008668"/>
    </source>
</evidence>
<dbReference type="STRING" id="566551.HMPREF0201_03361"/>
<dbReference type="CDD" id="cd01822">
    <property type="entry name" value="Lysophospholipase_L1_like"/>
    <property type="match status" value="1"/>
</dbReference>
<comment type="catalytic activity">
    <reaction evidence="15">
        <text>a 1-acyl-sn-glycero-3-phosphocholine + H2O = sn-glycerol 3-phosphocholine + a fatty acid + H(+)</text>
        <dbReference type="Rhea" id="RHEA:15177"/>
        <dbReference type="ChEBI" id="CHEBI:15377"/>
        <dbReference type="ChEBI" id="CHEBI:15378"/>
        <dbReference type="ChEBI" id="CHEBI:16870"/>
        <dbReference type="ChEBI" id="CHEBI:28868"/>
        <dbReference type="ChEBI" id="CHEBI:58168"/>
        <dbReference type="EC" id="3.1.1.5"/>
    </reaction>
</comment>
<dbReference type="EC" id="3.1.2.14" evidence="3"/>
<evidence type="ECO:0000256" key="4">
    <source>
        <dbReference type="ARBA" id="ARBA00013274"/>
    </source>
</evidence>
<evidence type="ECO:0000256" key="5">
    <source>
        <dbReference type="ARBA" id="ARBA00013277"/>
    </source>
</evidence>
<comment type="catalytic activity">
    <reaction evidence="19">
        <text>octadecanoyl-CoA + H2O = octadecanoate + CoA + H(+)</text>
        <dbReference type="Rhea" id="RHEA:30139"/>
        <dbReference type="ChEBI" id="CHEBI:15377"/>
        <dbReference type="ChEBI" id="CHEBI:15378"/>
        <dbReference type="ChEBI" id="CHEBI:25629"/>
        <dbReference type="ChEBI" id="CHEBI:57287"/>
        <dbReference type="ChEBI" id="CHEBI:57394"/>
    </reaction>
    <physiologicalReaction direction="left-to-right" evidence="19">
        <dbReference type="Rhea" id="RHEA:30140"/>
    </physiologicalReaction>
</comment>
<evidence type="ECO:0000256" key="11">
    <source>
        <dbReference type="ARBA" id="ARBA00047734"/>
    </source>
</evidence>
<name>S3IS42_9ENTR</name>
<dbReference type="PANTHER" id="PTHR30383:SF24">
    <property type="entry name" value="THIOESTERASE 1_PROTEASE 1_LYSOPHOSPHOLIPASE L1"/>
    <property type="match status" value="1"/>
</dbReference>
<keyword evidence="6" id="KW-0732">Signal</keyword>
<comment type="caution">
    <text evidence="37">The sequence shown here is derived from an EMBL/GenBank/DDBJ whole genome shotgun (WGS) entry which is preliminary data.</text>
</comment>
<feature type="domain" description="SGNH hydrolase-type esterase" evidence="36">
    <location>
        <begin position="226"/>
        <end position="382"/>
    </location>
</feature>
<dbReference type="EC" id="3.1.1.2" evidence="5"/>
<evidence type="ECO:0000313" key="38">
    <source>
        <dbReference type="Proteomes" id="UP000014585"/>
    </source>
</evidence>
<comment type="catalytic activity">
    <reaction evidence="18">
        <text>a butanoate ester + H2O = an aliphatic alcohol + butanoate + H(+)</text>
        <dbReference type="Rhea" id="RHEA:47348"/>
        <dbReference type="ChEBI" id="CHEBI:2571"/>
        <dbReference type="ChEBI" id="CHEBI:15377"/>
        <dbReference type="ChEBI" id="CHEBI:15378"/>
        <dbReference type="ChEBI" id="CHEBI:17968"/>
        <dbReference type="ChEBI" id="CHEBI:50477"/>
    </reaction>
</comment>
<dbReference type="PATRIC" id="fig|566551.4.peg.3063"/>
<evidence type="ECO:0000256" key="33">
    <source>
        <dbReference type="ARBA" id="ARBA00080218"/>
    </source>
</evidence>
<evidence type="ECO:0000256" key="26">
    <source>
        <dbReference type="ARBA" id="ARBA00074468"/>
    </source>
</evidence>
<evidence type="ECO:0000259" key="36">
    <source>
        <dbReference type="Pfam" id="PF13472"/>
    </source>
</evidence>
<dbReference type="NCBIfam" id="NF007819">
    <property type="entry name" value="PRK10528.1"/>
    <property type="match status" value="1"/>
</dbReference>
<evidence type="ECO:0000256" key="3">
    <source>
        <dbReference type="ARBA" id="ARBA00012480"/>
    </source>
</evidence>
<comment type="catalytic activity">
    <reaction evidence="21">
        <text>(9Z)-octadecenoyl-[ACP] + H2O = (9Z)-octadecenoate + holo-[ACP] + H(+)</text>
        <dbReference type="Rhea" id="RHEA:15057"/>
        <dbReference type="Rhea" id="RHEA-COMP:9685"/>
        <dbReference type="Rhea" id="RHEA-COMP:9924"/>
        <dbReference type="ChEBI" id="CHEBI:15377"/>
        <dbReference type="ChEBI" id="CHEBI:15378"/>
        <dbReference type="ChEBI" id="CHEBI:30823"/>
        <dbReference type="ChEBI" id="CHEBI:64479"/>
        <dbReference type="ChEBI" id="CHEBI:78783"/>
        <dbReference type="EC" id="3.1.2.14"/>
    </reaction>
    <physiologicalReaction direction="left-to-right" evidence="21">
        <dbReference type="Rhea" id="RHEA:15058"/>
    </physiologicalReaction>
</comment>
<evidence type="ECO:0000256" key="24">
    <source>
        <dbReference type="ARBA" id="ARBA00052976"/>
    </source>
</evidence>
<evidence type="ECO:0000256" key="35">
    <source>
        <dbReference type="ARBA" id="ARBA00082145"/>
    </source>
</evidence>
<dbReference type="AntiFam" id="ANF00095">
    <property type="entry name" value="Shadow ORF (opposite ABC transporters)"/>
</dbReference>
<evidence type="ECO:0000256" key="19">
    <source>
        <dbReference type="ARBA" id="ARBA00051478"/>
    </source>
</evidence>
<dbReference type="GO" id="GO:0006629">
    <property type="term" value="P:lipid metabolic process"/>
    <property type="evidence" value="ECO:0007669"/>
    <property type="project" value="InterPro"/>
</dbReference>
<evidence type="ECO:0000256" key="27">
    <source>
        <dbReference type="ARBA" id="ARBA00076150"/>
    </source>
</evidence>
<comment type="catalytic activity">
    <reaction evidence="13">
        <text>dodecanoyl-CoA + H2O = dodecanoate + CoA + H(+)</text>
        <dbReference type="Rhea" id="RHEA:30135"/>
        <dbReference type="ChEBI" id="CHEBI:15377"/>
        <dbReference type="ChEBI" id="CHEBI:15378"/>
        <dbReference type="ChEBI" id="CHEBI:18262"/>
        <dbReference type="ChEBI" id="CHEBI:57287"/>
        <dbReference type="ChEBI" id="CHEBI:57375"/>
    </reaction>
    <physiologicalReaction direction="left-to-right" evidence="13">
        <dbReference type="Rhea" id="RHEA:30136"/>
    </physiologicalReaction>
</comment>
<dbReference type="EC" id="3.1.2.2" evidence="10"/>